<feature type="compositionally biased region" description="Low complexity" evidence="1">
    <location>
        <begin position="70"/>
        <end position="85"/>
    </location>
</feature>
<comment type="caution">
    <text evidence="2">The sequence shown here is derived from an EMBL/GenBank/DDBJ whole genome shotgun (WGS) entry which is preliminary data.</text>
</comment>
<protein>
    <submittedName>
        <fullName evidence="2">Uncharacterized protein</fullName>
    </submittedName>
</protein>
<dbReference type="EMBL" id="JABFTP020000062">
    <property type="protein sequence ID" value="KAL3274186.1"/>
    <property type="molecule type" value="Genomic_DNA"/>
</dbReference>
<keyword evidence="3" id="KW-1185">Reference proteome</keyword>
<evidence type="ECO:0000256" key="1">
    <source>
        <dbReference type="SAM" id="MobiDB-lite"/>
    </source>
</evidence>
<evidence type="ECO:0000313" key="2">
    <source>
        <dbReference type="EMBL" id="KAL3274186.1"/>
    </source>
</evidence>
<gene>
    <name evidence="2" type="ORF">HHI36_015603</name>
</gene>
<evidence type="ECO:0000313" key="3">
    <source>
        <dbReference type="Proteomes" id="UP001516400"/>
    </source>
</evidence>
<dbReference type="AlphaFoldDB" id="A0ABD2N619"/>
<organism evidence="2 3">
    <name type="scientific">Cryptolaemus montrouzieri</name>
    <dbReference type="NCBI Taxonomy" id="559131"/>
    <lineage>
        <taxon>Eukaryota</taxon>
        <taxon>Metazoa</taxon>
        <taxon>Ecdysozoa</taxon>
        <taxon>Arthropoda</taxon>
        <taxon>Hexapoda</taxon>
        <taxon>Insecta</taxon>
        <taxon>Pterygota</taxon>
        <taxon>Neoptera</taxon>
        <taxon>Endopterygota</taxon>
        <taxon>Coleoptera</taxon>
        <taxon>Polyphaga</taxon>
        <taxon>Cucujiformia</taxon>
        <taxon>Coccinelloidea</taxon>
        <taxon>Coccinellidae</taxon>
        <taxon>Scymninae</taxon>
        <taxon>Scymnini</taxon>
        <taxon>Cryptolaemus</taxon>
    </lineage>
</organism>
<feature type="compositionally biased region" description="Basic and acidic residues" evidence="1">
    <location>
        <begin position="55"/>
        <end position="67"/>
    </location>
</feature>
<accession>A0ABD2N619</accession>
<name>A0ABD2N619_9CUCU</name>
<reference evidence="2 3" key="1">
    <citation type="journal article" date="2021" name="BMC Biol.">
        <title>Horizontally acquired antibacterial genes associated with adaptive radiation of ladybird beetles.</title>
        <authorList>
            <person name="Li H.S."/>
            <person name="Tang X.F."/>
            <person name="Huang Y.H."/>
            <person name="Xu Z.Y."/>
            <person name="Chen M.L."/>
            <person name="Du X.Y."/>
            <person name="Qiu B.Y."/>
            <person name="Chen P.T."/>
            <person name="Zhang W."/>
            <person name="Slipinski A."/>
            <person name="Escalona H.E."/>
            <person name="Waterhouse R.M."/>
            <person name="Zwick A."/>
            <person name="Pang H."/>
        </authorList>
    </citation>
    <scope>NUCLEOTIDE SEQUENCE [LARGE SCALE GENOMIC DNA]</scope>
    <source>
        <strain evidence="2">SYSU2018</strain>
    </source>
</reference>
<dbReference type="Proteomes" id="UP001516400">
    <property type="component" value="Unassembled WGS sequence"/>
</dbReference>
<feature type="region of interest" description="Disordered" evidence="1">
    <location>
        <begin position="44"/>
        <end position="137"/>
    </location>
</feature>
<proteinExistence type="predicted"/>
<sequence length="385" mass="42076">MPKFNEDAYRKGPLLIKIEACPKSGKTEPCSEECTRVCEKTYTIFDPKPPRKKSKDSSIEPESKLEVETSNASLKSPSKSSSIKSVKSRSTKSSSMSKPESFESRKSSLEGNAESPELSPELPVVDEEIEQSRKSSIKLEEPPSNFIERNCFLEICVLEKHDENCRYRGQSDGTEDATGDSRVIARQLIKMCHPSTPRPKEDAECLCEKSTEVNMFASCPICSQCPCHSKGKTMLKIPAAIYTKPSSETESIRSLSEPETYIESVASSEGAFITGLPDFRSIPIRHPPALKRRSSSAFLVHSNIRLKGDDRDEEQFLRTMAVSPSGPGAEEVFKSSKCFSMSSAGNESVLSPSGDLGEVIRGCGLSGSTLKDEAKALANTSADCS</sequence>